<protein>
    <submittedName>
        <fullName evidence="1">Receptor-like protein 1</fullName>
    </submittedName>
</protein>
<dbReference type="Proteomes" id="UP000829398">
    <property type="component" value="Chromosome 7"/>
</dbReference>
<organism evidence="1 2">
    <name type="scientific">Citrus sinensis</name>
    <name type="common">Sweet orange</name>
    <name type="synonym">Citrus aurantium var. sinensis</name>
    <dbReference type="NCBI Taxonomy" id="2711"/>
    <lineage>
        <taxon>Eukaryota</taxon>
        <taxon>Viridiplantae</taxon>
        <taxon>Streptophyta</taxon>
        <taxon>Embryophyta</taxon>
        <taxon>Tracheophyta</taxon>
        <taxon>Spermatophyta</taxon>
        <taxon>Magnoliopsida</taxon>
        <taxon>eudicotyledons</taxon>
        <taxon>Gunneridae</taxon>
        <taxon>Pentapetalae</taxon>
        <taxon>rosids</taxon>
        <taxon>malvids</taxon>
        <taxon>Sapindales</taxon>
        <taxon>Rutaceae</taxon>
        <taxon>Aurantioideae</taxon>
        <taxon>Citrus</taxon>
    </lineage>
</organism>
<proteinExistence type="predicted"/>
<comment type="caution">
    <text evidence="1">The sequence shown here is derived from an EMBL/GenBank/DDBJ whole genome shotgun (WGS) entry which is preliminary data.</text>
</comment>
<keyword evidence="2" id="KW-1185">Reference proteome</keyword>
<evidence type="ECO:0000313" key="2">
    <source>
        <dbReference type="Proteomes" id="UP000829398"/>
    </source>
</evidence>
<reference evidence="2" key="1">
    <citation type="journal article" date="2023" name="Hortic. Res.">
        <title>A chromosome-level phased genome enabling allele-level studies in sweet orange: a case study on citrus Huanglongbing tolerance.</title>
        <authorList>
            <person name="Wu B."/>
            <person name="Yu Q."/>
            <person name="Deng Z."/>
            <person name="Duan Y."/>
            <person name="Luo F."/>
            <person name="Gmitter F. Jr."/>
        </authorList>
    </citation>
    <scope>NUCLEOTIDE SEQUENCE [LARGE SCALE GENOMIC DNA]</scope>
    <source>
        <strain evidence="2">cv. Valencia</strain>
    </source>
</reference>
<gene>
    <name evidence="1" type="ORF">KPL71_021018</name>
</gene>
<name>A0ACB8JCN1_CITSI</name>
<sequence>MHGYKGCLETERTALLEIKSFFISVSDIGYDDQILPSWVGEDYGMPSDCCDDWEGVKCNATTRRVMQLSLNNTKRLNYYDGTSLLINMSLFHPFEELQSLHLYRNWFTGIYENRAYDSFGSLKQLKTLNLEYNFFNDSILPYLNILTSLTTLNLHYNKIEGSRTRQGLANLTNLKKLDLDGCGITTIQGLAKLKNLEALDLSSNYYLHGSLEGLANLTNLQVLDLSGNQNLTTLGLANLPNLKTLDLRDCGITTIQGLAKLKSLEALDLSGNNLNGSLAGQGLANLTNLRVLDLGYNRNLTTLGLADLPNLKALDLHYCGITTIQGVCELKNLFELNLQGNNVEGICELKNLFELNLRGNNFEGHLLRCLNNLTHLKVLDISSNQLSGILPSVIANLTSLEYLALSDNKFKGRLFSFCSLANLSKLEVFQLSMESDLLQVETENCLPTFQLKVLSLTNCNLGVIPKFLLHQFNLKYLDLSHNKLVGNFPTWLLGNNTKLEVLYLINNSFSRFQLTSAQHGLHSLDISRNSFSGKLPQNMGIVLPKLVYMNISKNSFEGNIPSSIGKMQGLRLLDVSSNNFAGELSQSLVINCFSLEWLDLSNNNFVGQIFPNYMNLTRLWALYLYNNNFSGKIKDGLLRSTELMVLDISNNRLSGHIPSWMGNFSTLQILSMSKNLLEGNIPVQFNNLASLQILNISENNLSGSMISTLNLSSVEHLYLQNNALGGSIPNTFFRGSALETLDLRDNYFFGRIPHQINEHSNLRTLLLRGNYLQGPIPHQLCHLRKLGIMDISHNRLNGSIPACITNMLFSRVENGYLYGFDFVLSMYLDDAYVSNYYNSTVELLLDGNDERMLGALVEVNFMTKNRYESYKGDILELMAGLDLSNNELTGDIPSEIGDLQNIHGLNLSHNFLSGSIPESFSNLKMIESLDLSHNKLNGQIPPQLTELHSLSKFDVSYNNLSGPIPDKEQFSTFDESSYRGNLHLCGPAINKSCTNLPELLEPSSKGAEDECAVDMVAFYWSFVASCVTVMLGLLAILWVNPYWRRLWFYFIEECIDLCYYWLFKYVIYW</sequence>
<accession>A0ACB8JCN1</accession>
<evidence type="ECO:0000313" key="1">
    <source>
        <dbReference type="EMBL" id="KAH9715340.1"/>
    </source>
</evidence>
<dbReference type="EMBL" id="CM039176">
    <property type="protein sequence ID" value="KAH9715340.1"/>
    <property type="molecule type" value="Genomic_DNA"/>
</dbReference>